<organism evidence="9 10">
    <name type="scientific">Actinomadura parmotrematis</name>
    <dbReference type="NCBI Taxonomy" id="2864039"/>
    <lineage>
        <taxon>Bacteria</taxon>
        <taxon>Bacillati</taxon>
        <taxon>Actinomycetota</taxon>
        <taxon>Actinomycetes</taxon>
        <taxon>Streptosporangiales</taxon>
        <taxon>Thermomonosporaceae</taxon>
        <taxon>Actinomadura</taxon>
    </lineage>
</organism>
<keyword evidence="4" id="KW-0418">Kinase</keyword>
<gene>
    <name evidence="9" type="ORF">K1Y72_35645</name>
</gene>
<feature type="non-terminal residue" evidence="9">
    <location>
        <position position="1"/>
    </location>
</feature>
<dbReference type="CDD" id="cd16917">
    <property type="entry name" value="HATPase_UhpB-NarQ-NarX-like"/>
    <property type="match status" value="1"/>
</dbReference>
<dbReference type="Pfam" id="PF02518">
    <property type="entry name" value="HATPase_c"/>
    <property type="match status" value="1"/>
</dbReference>
<feature type="transmembrane region" description="Helical" evidence="7">
    <location>
        <begin position="269"/>
        <end position="293"/>
    </location>
</feature>
<comment type="caution">
    <text evidence="9">The sequence shown here is derived from an EMBL/GenBank/DDBJ whole genome shotgun (WGS) entry which is preliminary data.</text>
</comment>
<keyword evidence="5" id="KW-0902">Two-component regulatory system</keyword>
<feature type="domain" description="Histidine kinase/HSP90-like ATPase" evidence="8">
    <location>
        <begin position="138"/>
        <end position="228"/>
    </location>
</feature>
<keyword evidence="7" id="KW-0472">Membrane</keyword>
<dbReference type="Proteomes" id="UP000774570">
    <property type="component" value="Unassembled WGS sequence"/>
</dbReference>
<dbReference type="Gene3D" id="3.30.565.10">
    <property type="entry name" value="Histidine kinase-like ATPase, C-terminal domain"/>
    <property type="match status" value="1"/>
</dbReference>
<evidence type="ECO:0000256" key="5">
    <source>
        <dbReference type="ARBA" id="ARBA00023012"/>
    </source>
</evidence>
<accession>A0ABS7G4R1</accession>
<evidence type="ECO:0000256" key="3">
    <source>
        <dbReference type="ARBA" id="ARBA00022679"/>
    </source>
</evidence>
<evidence type="ECO:0000313" key="10">
    <source>
        <dbReference type="Proteomes" id="UP000774570"/>
    </source>
</evidence>
<comment type="catalytic activity">
    <reaction evidence="1">
        <text>ATP + protein L-histidine = ADP + protein N-phospho-L-histidine.</text>
        <dbReference type="EC" id="2.7.13.3"/>
    </reaction>
</comment>
<dbReference type="InterPro" id="IPR036890">
    <property type="entry name" value="HATPase_C_sf"/>
</dbReference>
<evidence type="ECO:0000256" key="7">
    <source>
        <dbReference type="SAM" id="Phobius"/>
    </source>
</evidence>
<dbReference type="InterPro" id="IPR003594">
    <property type="entry name" value="HATPase_dom"/>
</dbReference>
<dbReference type="RefSeq" id="WP_372453069.1">
    <property type="nucleotide sequence ID" value="NZ_JAIBOA010000042.1"/>
</dbReference>
<dbReference type="PANTHER" id="PTHR24421">
    <property type="entry name" value="NITRATE/NITRITE SENSOR PROTEIN NARX-RELATED"/>
    <property type="match status" value="1"/>
</dbReference>
<feature type="compositionally biased region" description="Basic and acidic residues" evidence="6">
    <location>
        <begin position="1"/>
        <end position="10"/>
    </location>
</feature>
<proteinExistence type="predicted"/>
<keyword evidence="3" id="KW-0808">Transferase</keyword>
<evidence type="ECO:0000256" key="4">
    <source>
        <dbReference type="ARBA" id="ARBA00022777"/>
    </source>
</evidence>
<evidence type="ECO:0000256" key="2">
    <source>
        <dbReference type="ARBA" id="ARBA00012438"/>
    </source>
</evidence>
<dbReference type="InterPro" id="IPR050482">
    <property type="entry name" value="Sensor_HK_TwoCompSys"/>
</dbReference>
<feature type="compositionally biased region" description="Low complexity" evidence="6">
    <location>
        <begin position="25"/>
        <end position="46"/>
    </location>
</feature>
<protein>
    <recommendedName>
        <fullName evidence="2">histidine kinase</fullName>
        <ecNumber evidence="2">2.7.13.3</ecNumber>
    </recommendedName>
</protein>
<dbReference type="EMBL" id="JAIBOA010000042">
    <property type="protein sequence ID" value="MBW8487731.1"/>
    <property type="molecule type" value="Genomic_DNA"/>
</dbReference>
<sequence length="387" mass="38349">AAAATDRLREIIGVLEEDPDGGGRTDPAAGTAGTADAADVADAGIDGIDGPGGSGGVCAGSPGRSGGVAAERLEPPSGAVTGAGGRAAVHEAIADLVARARASGVAVSLTLERGAHDPDPDPDGGGGGGVSPMAGLAAYRVVQEAVTNAARHAAGARVRVRVSTDRGLSVTVTNGAPRGPRPRPPQVASPSGGTGLTGLAERVRVAGGRLRAGPDGHGGFRVHAELPAAGVRASASPQVGGEDPDGVGDPVGESARQLAVQRRRVRRGLVAAVGVPAGLLAGLAAVMGGYHVFMMTNSVLAPADFAALHVGDGQARVEAVLPARQVPGGRVRRRAPEPAGARCRYYRPDAGVLEVGAVYRLCLAGGRLVAKDVLEAPPPGGARDRPR</sequence>
<dbReference type="PANTHER" id="PTHR24421:SF10">
    <property type="entry name" value="NITRATE_NITRITE SENSOR PROTEIN NARQ"/>
    <property type="match status" value="1"/>
</dbReference>
<evidence type="ECO:0000313" key="9">
    <source>
        <dbReference type="EMBL" id="MBW8487731.1"/>
    </source>
</evidence>
<feature type="compositionally biased region" description="Gly residues" evidence="6">
    <location>
        <begin position="47"/>
        <end position="66"/>
    </location>
</feature>
<keyword evidence="7" id="KW-1133">Transmembrane helix</keyword>
<evidence type="ECO:0000259" key="8">
    <source>
        <dbReference type="Pfam" id="PF02518"/>
    </source>
</evidence>
<evidence type="ECO:0000256" key="1">
    <source>
        <dbReference type="ARBA" id="ARBA00000085"/>
    </source>
</evidence>
<feature type="region of interest" description="Disordered" evidence="6">
    <location>
        <begin position="111"/>
        <end position="131"/>
    </location>
</feature>
<dbReference type="SUPFAM" id="SSF55874">
    <property type="entry name" value="ATPase domain of HSP90 chaperone/DNA topoisomerase II/histidine kinase"/>
    <property type="match status" value="1"/>
</dbReference>
<keyword evidence="10" id="KW-1185">Reference proteome</keyword>
<reference evidence="9 10" key="1">
    <citation type="submission" date="2021-07" db="EMBL/GenBank/DDBJ databases">
        <title>Actinomadura sp. PM05-2 isolated from lichen.</title>
        <authorList>
            <person name="Somphong A."/>
            <person name="Phongsopitanun W."/>
            <person name="Tanasupawat S."/>
            <person name="Peongsungnone V."/>
        </authorList>
    </citation>
    <scope>NUCLEOTIDE SEQUENCE [LARGE SCALE GENOMIC DNA]</scope>
    <source>
        <strain evidence="9 10">PM05-2</strain>
    </source>
</reference>
<feature type="region of interest" description="Disordered" evidence="6">
    <location>
        <begin position="1"/>
        <end position="83"/>
    </location>
</feature>
<dbReference type="EC" id="2.7.13.3" evidence="2"/>
<keyword evidence="7" id="KW-0812">Transmembrane</keyword>
<evidence type="ECO:0000256" key="6">
    <source>
        <dbReference type="SAM" id="MobiDB-lite"/>
    </source>
</evidence>
<name>A0ABS7G4R1_9ACTN</name>
<feature type="region of interest" description="Disordered" evidence="6">
    <location>
        <begin position="167"/>
        <end position="197"/>
    </location>
</feature>